<dbReference type="GO" id="GO:0098609">
    <property type="term" value="P:cell-cell adhesion"/>
    <property type="evidence" value="ECO:0007669"/>
    <property type="project" value="TreeGrafter"/>
</dbReference>
<dbReference type="InterPro" id="IPR008979">
    <property type="entry name" value="Galactose-bd-like_sf"/>
</dbReference>
<dbReference type="RefSeq" id="WP_212978509.1">
    <property type="nucleotide sequence ID" value="NZ_AP025343.1"/>
</dbReference>
<gene>
    <name evidence="4" type="ORF">J34TS1_24750</name>
</gene>
<evidence type="ECO:0000313" key="4">
    <source>
        <dbReference type="EMBL" id="GIO47710.1"/>
    </source>
</evidence>
<dbReference type="Gene3D" id="2.60.120.260">
    <property type="entry name" value="Galactose-binding domain-like"/>
    <property type="match status" value="1"/>
</dbReference>
<dbReference type="Gene3D" id="2.60.40.1080">
    <property type="match status" value="1"/>
</dbReference>
<name>A0A920CQX7_9BACL</name>
<feature type="domain" description="Fibronectin type-III" evidence="3">
    <location>
        <begin position="241"/>
        <end position="331"/>
    </location>
</feature>
<dbReference type="InterPro" id="IPR013783">
    <property type="entry name" value="Ig-like_fold"/>
</dbReference>
<dbReference type="PANTHER" id="PTHR44170:SF6">
    <property type="entry name" value="CONTACTIN"/>
    <property type="match status" value="1"/>
</dbReference>
<dbReference type="Pfam" id="PF02368">
    <property type="entry name" value="Big_2"/>
    <property type="match status" value="1"/>
</dbReference>
<reference evidence="4 5" key="1">
    <citation type="submission" date="2021-03" db="EMBL/GenBank/DDBJ databases">
        <title>Antimicrobial resistance genes in bacteria isolated from Japanese honey, and their potential for conferring macrolide and lincosamide resistance in the American foulbrood pathogen Paenibacillus larvae.</title>
        <authorList>
            <person name="Okamoto M."/>
            <person name="Kumagai M."/>
            <person name="Kanamori H."/>
            <person name="Takamatsu D."/>
        </authorList>
    </citation>
    <scope>NUCLEOTIDE SEQUENCE [LARGE SCALE GENOMIC DNA]</scope>
    <source>
        <strain evidence="4 5">J34TS1</strain>
    </source>
</reference>
<dbReference type="Gene3D" id="2.60.120.200">
    <property type="match status" value="1"/>
</dbReference>
<keyword evidence="5" id="KW-1185">Reference proteome</keyword>
<dbReference type="InterPro" id="IPR008964">
    <property type="entry name" value="Invasin/intimin_cell_adhesion"/>
</dbReference>
<dbReference type="SMART" id="SM00060">
    <property type="entry name" value="FN3"/>
    <property type="match status" value="1"/>
</dbReference>
<dbReference type="Gene3D" id="2.60.40.10">
    <property type="entry name" value="Immunoglobulins"/>
    <property type="match status" value="1"/>
</dbReference>
<dbReference type="CDD" id="cd00063">
    <property type="entry name" value="FN3"/>
    <property type="match status" value="1"/>
</dbReference>
<dbReference type="SUPFAM" id="SSF49373">
    <property type="entry name" value="Invasin/intimin cell-adhesion fragments"/>
    <property type="match status" value="1"/>
</dbReference>
<sequence length="1570" mass="171670">MAGKSRKVICLLLALTFAFCNLPVLQAAESEQTSKVNLLAADMDSTFSDGISPFKLEVSTSGGTQRIVQIDGNNALELRDASLGSNAASYFYYQLDSGRLKDRINEIYNMPQGSPPVELVLEYKLKRSAASDKPVAKDIYAQIHFGNSDNNLIPRFPVGTSSISSTAAYTSSDQTKLKTVNDADLPEYRFKIVPNGGQRMISSVKLAFSVRVDTGGTDEAYVIDDLAVYELNSAQPQDDEPPTTPADLKAVGILDTSVKLSWTASTDNVGVTGYTIYQDGAPVLKVSGTTTSAAIVGLTPNTNYRFTVKARDGAGNISTASNEVSVTTNPSASGLPEPFGNGDIGNIRLPGSASYDKDTGTFKVKGSGADIWGKEDAFHYVYRPWTGDGEIVARVSKMENTVVWTKPGIMIRGSTSAQAPYVMMAVTPANGVIYQNRLQPGGESTQSWGSSSAVPHWLKLVRKSNLITAYESSDGTHWALIKKDIVNLPDTVYVGLALTSHDINKLSTAEFDNVSVGPISPNTNNSPFPGTPETRRQWVWDKTKLMSEIDGQLNISQIVAQILDGQNEAVNLQKLDKMFQTYDWEQYKTVAKMYAYLMVGDRFSSVMTEHARDYFSKYAYGKLSQTENLRMSNYTAGYLVGQYLPDLRDLNGASGTALKNANRSNIEEMLDAGVHGGWAEYESPEYTIMTYLCLNALYQYSDEPDFKQKAKMAMDVMWYEWANDWINGTFISTSSRAKGDGVTVNDQTWRGADHTALSWIYFGGHRAQEGFGDSDSLAPAAYRPYLEYLGMLAYSGMNYSPPEMAIRIGQDVNKSYSSRKTNLQNSGGNHLKTYRSAYVQPTWGLSTEVTYNRVDNWIEDIPVVLRWLSNSPASVFRLSVDQADSPIGNYDQPENHRIMQDDKAAVGVFKSLSAPGTNVNFINAMFPDTGAIQKRDEQSGWVFSDTGKMYFAFKMIKPYAWYYQTPTDPANKIKQMQPHPTKQLHYNYNILRSQADKNGWVLQTSDASDYPDFASFKNAVLAKTTLDASHINDANPRLIYKNLDGHAMDITFDLASGSYNNTHKINGNAIDYSAYKLFDTPWLQQEQNADLFTVSYGGETFTYNFANWTITKGREALTVPNGGFDTGSEGSEGPAGWMFKSLDGSPAGTWDDGTFRSPGHSVKISNTADANEGRWTLTDNNRIEVKPGSAYTFKAWAKTSEASATDGAYAAIAFYKSDGSPAEGSPVFSNYLKGTNDWTRIEVTAVPPADAVWMGFGLGLKGSGTAWFDDAELITKTYTAVNGISLDPSTLSLGVGKTSTLKAVIEPSNATNRAVMWKSNNPSVAAVDGSGKVTGAAPGTAVITATTAEGSFNAECTVTVVTAPTEPLFADNFSGGLDHWDLFGSTDWKIQGSGEEAALTGSTTAGFPQRAVVKTSSLSYDSRDYNLKFNAQGDRFRTMFRYTSGTGYYFLEFKNTKEVELWKYPNASTPELVGTTVNIDDVIPGFALTDWHPYRVEVSGEKFRLFINDTLVAEFQDSSLAAGGIGFSVKSVGPAANVNLKQVLVEPMMVSPEPVKTPAAPFDPTEPNFQ</sequence>
<dbReference type="PROSITE" id="PS50853">
    <property type="entry name" value="FN3"/>
    <property type="match status" value="1"/>
</dbReference>
<dbReference type="Proteomes" id="UP000682811">
    <property type="component" value="Unassembled WGS sequence"/>
</dbReference>
<dbReference type="PANTHER" id="PTHR44170">
    <property type="entry name" value="PROTEIN SIDEKICK"/>
    <property type="match status" value="1"/>
</dbReference>
<evidence type="ECO:0000256" key="2">
    <source>
        <dbReference type="SAM" id="SignalP"/>
    </source>
</evidence>
<protein>
    <recommendedName>
        <fullName evidence="3">Fibronectin type-III domain-containing protein</fullName>
    </recommendedName>
</protein>
<dbReference type="SUPFAM" id="SSF49785">
    <property type="entry name" value="Galactose-binding domain-like"/>
    <property type="match status" value="1"/>
</dbReference>
<comment type="caution">
    <text evidence="4">The sequence shown here is derived from an EMBL/GenBank/DDBJ whole genome shotgun (WGS) entry which is preliminary data.</text>
</comment>
<evidence type="ECO:0000259" key="3">
    <source>
        <dbReference type="PROSITE" id="PS50853"/>
    </source>
</evidence>
<feature type="signal peptide" evidence="2">
    <location>
        <begin position="1"/>
        <end position="27"/>
    </location>
</feature>
<evidence type="ECO:0000256" key="1">
    <source>
        <dbReference type="ARBA" id="ARBA00023157"/>
    </source>
</evidence>
<dbReference type="InterPro" id="IPR003961">
    <property type="entry name" value="FN3_dom"/>
</dbReference>
<dbReference type="Pfam" id="PF00041">
    <property type="entry name" value="fn3"/>
    <property type="match status" value="1"/>
</dbReference>
<dbReference type="InterPro" id="IPR036116">
    <property type="entry name" value="FN3_sf"/>
</dbReference>
<proteinExistence type="predicted"/>
<dbReference type="Gene3D" id="2.60.120.560">
    <property type="entry name" value="Exo-inulinase, domain 1"/>
    <property type="match status" value="1"/>
</dbReference>
<feature type="chain" id="PRO_5037449709" description="Fibronectin type-III domain-containing protein" evidence="2">
    <location>
        <begin position="28"/>
        <end position="1570"/>
    </location>
</feature>
<keyword evidence="1" id="KW-1015">Disulfide bond</keyword>
<organism evidence="4 5">
    <name type="scientific">Paenibacillus azoreducens</name>
    <dbReference type="NCBI Taxonomy" id="116718"/>
    <lineage>
        <taxon>Bacteria</taxon>
        <taxon>Bacillati</taxon>
        <taxon>Bacillota</taxon>
        <taxon>Bacilli</taxon>
        <taxon>Bacillales</taxon>
        <taxon>Paenibacillaceae</taxon>
        <taxon>Paenibacillus</taxon>
    </lineage>
</organism>
<dbReference type="SUPFAM" id="SSF49265">
    <property type="entry name" value="Fibronectin type III"/>
    <property type="match status" value="1"/>
</dbReference>
<dbReference type="EMBL" id="BORT01000009">
    <property type="protein sequence ID" value="GIO47710.1"/>
    <property type="molecule type" value="Genomic_DNA"/>
</dbReference>
<dbReference type="SMART" id="SM00635">
    <property type="entry name" value="BID_2"/>
    <property type="match status" value="1"/>
</dbReference>
<keyword evidence="2" id="KW-0732">Signal</keyword>
<evidence type="ECO:0000313" key="5">
    <source>
        <dbReference type="Proteomes" id="UP000682811"/>
    </source>
</evidence>
<dbReference type="GO" id="GO:0016020">
    <property type="term" value="C:membrane"/>
    <property type="evidence" value="ECO:0007669"/>
    <property type="project" value="UniProtKB-SubCell"/>
</dbReference>
<accession>A0A920CQX7</accession>
<dbReference type="InterPro" id="IPR003343">
    <property type="entry name" value="Big_2"/>
</dbReference>